<accession>A0AAD8F7N3</accession>
<evidence type="ECO:0000256" key="2">
    <source>
        <dbReference type="ARBA" id="ARBA00022771"/>
    </source>
</evidence>
<evidence type="ECO:0000313" key="5">
    <source>
        <dbReference type="EMBL" id="KAK0053029.1"/>
    </source>
</evidence>
<dbReference type="GO" id="GO:0008270">
    <property type="term" value="F:zinc ion binding"/>
    <property type="evidence" value="ECO:0007669"/>
    <property type="project" value="UniProtKB-KW"/>
</dbReference>
<evidence type="ECO:0000259" key="4">
    <source>
        <dbReference type="Pfam" id="PF04500"/>
    </source>
</evidence>
<keyword evidence="1" id="KW-0479">Metal-binding</keyword>
<dbReference type="EMBL" id="JASAOG010000090">
    <property type="protein sequence ID" value="KAK0053029.1"/>
    <property type="molecule type" value="Genomic_DNA"/>
</dbReference>
<dbReference type="AlphaFoldDB" id="A0AAD8F7N3"/>
<keyword evidence="2" id="KW-0863">Zinc-finger</keyword>
<comment type="caution">
    <text evidence="5">The sequence shown here is derived from an EMBL/GenBank/DDBJ whole genome shotgun (WGS) entry which is preliminary data.</text>
</comment>
<keyword evidence="3" id="KW-0862">Zinc</keyword>
<dbReference type="InterPro" id="IPR007588">
    <property type="entry name" value="Znf_FLYWCH"/>
</dbReference>
<evidence type="ECO:0000256" key="3">
    <source>
        <dbReference type="ARBA" id="ARBA00022833"/>
    </source>
</evidence>
<dbReference type="Gene3D" id="2.20.25.240">
    <property type="match status" value="1"/>
</dbReference>
<sequence>MEFYLSERGGKVLGFQGHEYIFHRKINGTVHWRCRHYRKFNCHSKMRTIDDENHEVTAEPTEHSHDSFPQKIKANVAMQMMKETMNSVGANPRNVMGTVLQEMKLSQEVKAHMPKKSSIERTLNRVKKAGGNHIPNPVTAQ</sequence>
<feature type="domain" description="FLYWCH-type" evidence="4">
    <location>
        <begin position="3"/>
        <end position="65"/>
    </location>
</feature>
<evidence type="ECO:0000313" key="6">
    <source>
        <dbReference type="Proteomes" id="UP001233172"/>
    </source>
</evidence>
<evidence type="ECO:0000256" key="1">
    <source>
        <dbReference type="ARBA" id="ARBA00022723"/>
    </source>
</evidence>
<keyword evidence="6" id="KW-1185">Reference proteome</keyword>
<reference evidence="5" key="1">
    <citation type="journal article" date="2023" name="PLoS Negl. Trop. Dis.">
        <title>A genome sequence for Biomphalaria pfeifferi, the major vector snail for the human-infecting parasite Schistosoma mansoni.</title>
        <authorList>
            <person name="Bu L."/>
            <person name="Lu L."/>
            <person name="Laidemitt M.R."/>
            <person name="Zhang S.M."/>
            <person name="Mutuku M."/>
            <person name="Mkoji G."/>
            <person name="Steinauer M."/>
            <person name="Loker E.S."/>
        </authorList>
    </citation>
    <scope>NUCLEOTIDE SEQUENCE</scope>
    <source>
        <strain evidence="5">KasaAsao</strain>
    </source>
</reference>
<proteinExistence type="predicted"/>
<name>A0AAD8F7N3_BIOPF</name>
<dbReference type="Pfam" id="PF04500">
    <property type="entry name" value="FLYWCH"/>
    <property type="match status" value="1"/>
</dbReference>
<gene>
    <name evidence="5" type="ORF">Bpfe_017646</name>
</gene>
<protein>
    <submittedName>
        <fullName evidence="5">Broad-complex core protein isoforms 1/2/3/4/5-like isoform X32</fullName>
    </submittedName>
</protein>
<dbReference type="Proteomes" id="UP001233172">
    <property type="component" value="Unassembled WGS sequence"/>
</dbReference>
<reference evidence="5" key="2">
    <citation type="submission" date="2023-04" db="EMBL/GenBank/DDBJ databases">
        <authorList>
            <person name="Bu L."/>
            <person name="Lu L."/>
            <person name="Laidemitt M.R."/>
            <person name="Zhang S.M."/>
            <person name="Mutuku M."/>
            <person name="Mkoji G."/>
            <person name="Steinauer M."/>
            <person name="Loker E.S."/>
        </authorList>
    </citation>
    <scope>NUCLEOTIDE SEQUENCE</scope>
    <source>
        <strain evidence="5">KasaAsao</strain>
        <tissue evidence="5">Whole Snail</tissue>
    </source>
</reference>
<organism evidence="5 6">
    <name type="scientific">Biomphalaria pfeifferi</name>
    <name type="common">Bloodfluke planorb</name>
    <name type="synonym">Freshwater snail</name>
    <dbReference type="NCBI Taxonomy" id="112525"/>
    <lineage>
        <taxon>Eukaryota</taxon>
        <taxon>Metazoa</taxon>
        <taxon>Spiralia</taxon>
        <taxon>Lophotrochozoa</taxon>
        <taxon>Mollusca</taxon>
        <taxon>Gastropoda</taxon>
        <taxon>Heterobranchia</taxon>
        <taxon>Euthyneura</taxon>
        <taxon>Panpulmonata</taxon>
        <taxon>Hygrophila</taxon>
        <taxon>Lymnaeoidea</taxon>
        <taxon>Planorbidae</taxon>
        <taxon>Biomphalaria</taxon>
    </lineage>
</organism>